<accession>A0A6C2UI22</accession>
<dbReference type="CDD" id="cd08994">
    <property type="entry name" value="GH43_62_32_68_117_130-like"/>
    <property type="match status" value="1"/>
</dbReference>
<evidence type="ECO:0000313" key="2">
    <source>
        <dbReference type="Proteomes" id="UP000346198"/>
    </source>
</evidence>
<protein>
    <submittedName>
        <fullName evidence="1">Uncharacterized protein</fullName>
    </submittedName>
</protein>
<dbReference type="SUPFAM" id="SSF110296">
    <property type="entry name" value="Oligoxyloglucan reducing end-specific cellobiohydrolase"/>
    <property type="match status" value="1"/>
</dbReference>
<dbReference type="AlphaFoldDB" id="A0A6C2UI22"/>
<gene>
    <name evidence="1" type="ORF">SCARR_00919</name>
</gene>
<name>A0A6C2UI22_9BACT</name>
<keyword evidence="2" id="KW-1185">Reference proteome</keyword>
<sequence>MKRGVFYLMISILTAGTGVVPCAGESVVRERPAEWKNLVQGGAFKDLILPMPVREGMTSDTWGGDNVKPRDIFNGIEDPEWSYWCGDPIKGDDGVYHLYTARWPENHRKGHFGYFDSEIVHTTALDPLGPYVFRSKLGEGHNPEIYKSKRGRYIVYSSNGRYFISKDLHGPWVRCTYDFHARERYVFPNYLNYSFASRKDGSFIAVSRRGWIWASPDGEEDWYNVSSESVYPHIDMAAAEDPVLWKDDIQYHIIVNDWKGRIAHYLRSKDGFHWKREPGEAYVPGLARYEDGTLNDWYKYERIRFLQDGYGRPTHVHFAVIDSTKYEDQPYDIHNSKLIVLPMRTSRLLDMLNKESITASTGEIRIKIKAEEGFDPHKDLNLESLRFGASDEVNYGRGSKLLRKENAGKDLVLVFSGKESGLTAENFAGKLLGRDSDGKLLFGWSALPATSMQVPLLSALSPKFEFVKEGLEAYVEVTNFGEVKSSKSVVKLKVGDELFAKGSVRPLKPFEKSTVRLVCKKPLAAGSQAEVAVLLESNGLPTESFSKKVQLPDSRL</sequence>
<dbReference type="Proteomes" id="UP000346198">
    <property type="component" value="Unassembled WGS sequence"/>
</dbReference>
<organism evidence="1 2">
    <name type="scientific">Pontiella sulfatireligans</name>
    <dbReference type="NCBI Taxonomy" id="2750658"/>
    <lineage>
        <taxon>Bacteria</taxon>
        <taxon>Pseudomonadati</taxon>
        <taxon>Kiritimatiellota</taxon>
        <taxon>Kiritimatiellia</taxon>
        <taxon>Kiritimatiellales</taxon>
        <taxon>Pontiellaceae</taxon>
        <taxon>Pontiella</taxon>
    </lineage>
</organism>
<evidence type="ECO:0000313" key="1">
    <source>
        <dbReference type="EMBL" id="VGO18866.1"/>
    </source>
</evidence>
<dbReference type="EMBL" id="CAAHFH010000001">
    <property type="protein sequence ID" value="VGO18866.1"/>
    <property type="molecule type" value="Genomic_DNA"/>
</dbReference>
<proteinExistence type="predicted"/>
<reference evidence="1 2" key="1">
    <citation type="submission" date="2019-04" db="EMBL/GenBank/DDBJ databases">
        <authorList>
            <person name="Van Vliet M D."/>
        </authorList>
    </citation>
    <scope>NUCLEOTIDE SEQUENCE [LARGE SCALE GENOMIC DNA]</scope>
    <source>
        <strain evidence="1 2">F21</strain>
    </source>
</reference>